<organism evidence="2 3">
    <name type="scientific">Lophiostoma macrostomum CBS 122681</name>
    <dbReference type="NCBI Taxonomy" id="1314788"/>
    <lineage>
        <taxon>Eukaryota</taxon>
        <taxon>Fungi</taxon>
        <taxon>Dikarya</taxon>
        <taxon>Ascomycota</taxon>
        <taxon>Pezizomycotina</taxon>
        <taxon>Dothideomycetes</taxon>
        <taxon>Pleosporomycetidae</taxon>
        <taxon>Pleosporales</taxon>
        <taxon>Lophiostomataceae</taxon>
        <taxon>Lophiostoma</taxon>
    </lineage>
</organism>
<evidence type="ECO:0000313" key="3">
    <source>
        <dbReference type="Proteomes" id="UP000799324"/>
    </source>
</evidence>
<evidence type="ECO:0000313" key="2">
    <source>
        <dbReference type="EMBL" id="KAF2657736.1"/>
    </source>
</evidence>
<feature type="chain" id="PRO_5025605813" evidence="1">
    <location>
        <begin position="19"/>
        <end position="183"/>
    </location>
</feature>
<gene>
    <name evidence="2" type="ORF">K491DRAFT_776954</name>
</gene>
<protein>
    <submittedName>
        <fullName evidence="2">Uncharacterized protein</fullName>
    </submittedName>
</protein>
<dbReference type="Proteomes" id="UP000799324">
    <property type="component" value="Unassembled WGS sequence"/>
</dbReference>
<sequence length="183" mass="20270">MKSTTLLTLLWTAALSFAAPDSSLNSTGASSLTPIQNLPFLKGREMPAQPPGNFKDCASNEMHYPALDEYFRALEKACITMIPSSYYFVQYGYKRTTVDVAVYDWPTTVGMSFELWQYHDQQPDQTLSQQQCMDGFYKADDSGIDGCRVTNDGGGGELLVKGYRFDKASDGFETVSFQATILG</sequence>
<proteinExistence type="predicted"/>
<name>A0A6A6TE79_9PLEO</name>
<dbReference type="EMBL" id="MU004322">
    <property type="protein sequence ID" value="KAF2657736.1"/>
    <property type="molecule type" value="Genomic_DNA"/>
</dbReference>
<keyword evidence="1" id="KW-0732">Signal</keyword>
<accession>A0A6A6TE79</accession>
<reference evidence="2" key="1">
    <citation type="journal article" date="2020" name="Stud. Mycol.">
        <title>101 Dothideomycetes genomes: a test case for predicting lifestyles and emergence of pathogens.</title>
        <authorList>
            <person name="Haridas S."/>
            <person name="Albert R."/>
            <person name="Binder M."/>
            <person name="Bloem J."/>
            <person name="Labutti K."/>
            <person name="Salamov A."/>
            <person name="Andreopoulos B."/>
            <person name="Baker S."/>
            <person name="Barry K."/>
            <person name="Bills G."/>
            <person name="Bluhm B."/>
            <person name="Cannon C."/>
            <person name="Castanera R."/>
            <person name="Culley D."/>
            <person name="Daum C."/>
            <person name="Ezra D."/>
            <person name="Gonzalez J."/>
            <person name="Henrissat B."/>
            <person name="Kuo A."/>
            <person name="Liang C."/>
            <person name="Lipzen A."/>
            <person name="Lutzoni F."/>
            <person name="Magnuson J."/>
            <person name="Mondo S."/>
            <person name="Nolan M."/>
            <person name="Ohm R."/>
            <person name="Pangilinan J."/>
            <person name="Park H.-J."/>
            <person name="Ramirez L."/>
            <person name="Alfaro M."/>
            <person name="Sun H."/>
            <person name="Tritt A."/>
            <person name="Yoshinaga Y."/>
            <person name="Zwiers L.-H."/>
            <person name="Turgeon B."/>
            <person name="Goodwin S."/>
            <person name="Spatafora J."/>
            <person name="Crous P."/>
            <person name="Grigoriev I."/>
        </authorList>
    </citation>
    <scope>NUCLEOTIDE SEQUENCE</scope>
    <source>
        <strain evidence="2">CBS 122681</strain>
    </source>
</reference>
<keyword evidence="3" id="KW-1185">Reference proteome</keyword>
<dbReference type="AlphaFoldDB" id="A0A6A6TE79"/>
<feature type="signal peptide" evidence="1">
    <location>
        <begin position="1"/>
        <end position="18"/>
    </location>
</feature>
<evidence type="ECO:0000256" key="1">
    <source>
        <dbReference type="SAM" id="SignalP"/>
    </source>
</evidence>